<dbReference type="GO" id="GO:0006355">
    <property type="term" value="P:regulation of DNA-templated transcription"/>
    <property type="evidence" value="ECO:0007669"/>
    <property type="project" value="InterPro"/>
</dbReference>
<feature type="domain" description="PAC" evidence="2">
    <location>
        <begin position="110"/>
        <end position="162"/>
    </location>
</feature>
<name>B7GKR7_ANOFW</name>
<dbReference type="SUPFAM" id="SSF141868">
    <property type="entry name" value="EAL domain-like"/>
    <property type="match status" value="1"/>
</dbReference>
<dbReference type="FunFam" id="3.20.20.450:FF:000001">
    <property type="entry name" value="Cyclic di-GMP phosphodiesterase yahA"/>
    <property type="match status" value="1"/>
</dbReference>
<dbReference type="Pfam" id="PF00990">
    <property type="entry name" value="GGDEF"/>
    <property type="match status" value="1"/>
</dbReference>
<dbReference type="AlphaFoldDB" id="B7GKR7"/>
<evidence type="ECO:0000259" key="3">
    <source>
        <dbReference type="PROSITE" id="PS50883"/>
    </source>
</evidence>
<organism evidence="5 6">
    <name type="scientific">Anoxybacillus flavithermus (strain DSM 21510 / WK1)</name>
    <dbReference type="NCBI Taxonomy" id="491915"/>
    <lineage>
        <taxon>Bacteria</taxon>
        <taxon>Bacillati</taxon>
        <taxon>Bacillota</taxon>
        <taxon>Bacilli</taxon>
        <taxon>Bacillales</taxon>
        <taxon>Anoxybacillaceae</taxon>
        <taxon>Anoxybacillus</taxon>
    </lineage>
</organism>
<dbReference type="InterPro" id="IPR001610">
    <property type="entry name" value="PAC"/>
</dbReference>
<dbReference type="Gene3D" id="3.20.20.450">
    <property type="entry name" value="EAL domain"/>
    <property type="match status" value="1"/>
</dbReference>
<dbReference type="InterPro" id="IPR000160">
    <property type="entry name" value="GGDEF_dom"/>
</dbReference>
<accession>B7GKR7</accession>
<evidence type="ECO:0000313" key="6">
    <source>
        <dbReference type="Proteomes" id="UP000000742"/>
    </source>
</evidence>
<dbReference type="InterPro" id="IPR013767">
    <property type="entry name" value="PAS_fold"/>
</dbReference>
<dbReference type="CDD" id="cd01948">
    <property type="entry name" value="EAL"/>
    <property type="match status" value="1"/>
</dbReference>
<feature type="domain" description="GGDEF" evidence="4">
    <location>
        <begin position="194"/>
        <end position="327"/>
    </location>
</feature>
<dbReference type="SMART" id="SM00267">
    <property type="entry name" value="GGDEF"/>
    <property type="match status" value="1"/>
</dbReference>
<dbReference type="CDD" id="cd01949">
    <property type="entry name" value="GGDEF"/>
    <property type="match status" value="1"/>
</dbReference>
<dbReference type="STRING" id="491915.Aflv_1355"/>
<dbReference type="KEGG" id="afl:Aflv_1355"/>
<evidence type="ECO:0000259" key="4">
    <source>
        <dbReference type="PROSITE" id="PS50887"/>
    </source>
</evidence>
<dbReference type="PROSITE" id="PS50883">
    <property type="entry name" value="EAL"/>
    <property type="match status" value="1"/>
</dbReference>
<dbReference type="EMBL" id="CP000922">
    <property type="protein sequence ID" value="ACJ33723.1"/>
    <property type="molecule type" value="Genomic_DNA"/>
</dbReference>
<proteinExistence type="predicted"/>
<dbReference type="SMART" id="SM00086">
    <property type="entry name" value="PAC"/>
    <property type="match status" value="1"/>
</dbReference>
<protein>
    <submittedName>
        <fullName evidence="5">Multidomain signal transduction protein (Contains PAS, GGDEF and EAL domains)</fullName>
    </submittedName>
</protein>
<dbReference type="Gene3D" id="3.30.70.270">
    <property type="match status" value="1"/>
</dbReference>
<dbReference type="SUPFAM" id="SSF55785">
    <property type="entry name" value="PYP-like sensor domain (PAS domain)"/>
    <property type="match status" value="1"/>
</dbReference>
<dbReference type="PANTHER" id="PTHR44757">
    <property type="entry name" value="DIGUANYLATE CYCLASE DGCP"/>
    <property type="match status" value="1"/>
</dbReference>
<dbReference type="NCBIfam" id="TIGR00229">
    <property type="entry name" value="sensory_box"/>
    <property type="match status" value="1"/>
</dbReference>
<feature type="domain" description="PAS" evidence="1">
    <location>
        <begin position="44"/>
        <end position="82"/>
    </location>
</feature>
<dbReference type="eggNOG" id="COG5001">
    <property type="taxonomic scope" value="Bacteria"/>
</dbReference>
<dbReference type="Pfam" id="PF00989">
    <property type="entry name" value="PAS"/>
    <property type="match status" value="1"/>
</dbReference>
<dbReference type="InterPro" id="IPR043128">
    <property type="entry name" value="Rev_trsase/Diguanyl_cyclase"/>
</dbReference>
<dbReference type="SMART" id="SM00052">
    <property type="entry name" value="EAL"/>
    <property type="match status" value="1"/>
</dbReference>
<dbReference type="SUPFAM" id="SSF55073">
    <property type="entry name" value="Nucleotide cyclase"/>
    <property type="match status" value="1"/>
</dbReference>
<dbReference type="FunFam" id="3.30.70.270:FF:000001">
    <property type="entry name" value="Diguanylate cyclase domain protein"/>
    <property type="match status" value="1"/>
</dbReference>
<reference evidence="5 6" key="1">
    <citation type="journal article" date="2008" name="Genome Biol.">
        <title>Encapsulated in silica: genome, proteome and physiology of the thermophilic bacterium Anoxybacillus flavithermus WK1.</title>
        <authorList>
            <person name="Saw J.H."/>
            <person name="Mountain B.W."/>
            <person name="Feng L."/>
            <person name="Omelchenko M.V."/>
            <person name="Hou S."/>
            <person name="Saito J.A."/>
            <person name="Stott M.B."/>
            <person name="Li D."/>
            <person name="Zhao G."/>
            <person name="Wu J."/>
            <person name="Galperin M.Y."/>
            <person name="Koonin E.V."/>
            <person name="Makarova K.S."/>
            <person name="Wolf Y.I."/>
            <person name="Rigden D.J."/>
            <person name="Dunfield P.F."/>
            <person name="Wang L."/>
            <person name="Alam M."/>
        </authorList>
    </citation>
    <scope>NUCLEOTIDE SEQUENCE [LARGE SCALE GENOMIC DNA]</scope>
    <source>
        <strain evidence="6">DSM 21510 / WK1</strain>
    </source>
</reference>
<dbReference type="SMART" id="SM00091">
    <property type="entry name" value="PAS"/>
    <property type="match status" value="1"/>
</dbReference>
<dbReference type="Proteomes" id="UP000000742">
    <property type="component" value="Chromosome"/>
</dbReference>
<dbReference type="InterPro" id="IPR001633">
    <property type="entry name" value="EAL_dom"/>
</dbReference>
<sequence length="594" mass="68346">MASLSCTASGEFLFFGNTRGECLVNKKLSSLFGTHTFLSIAHTIIQEADEGIIVTDSEGHILLANPAFETVTGYTQEEVLGKKPNILRSGLHDRKFYENMWETIRDHGVWKGEIWNKRKNGELFVEWLTIKAVYDVAGNPTHYVAIFSDVTQHKRTMEQLARLSNYDLLTNVPNRQLFTKRLQHLLDTARRYNQQLAILFLDLDRFKYINDELGHYSGDILLQKVANRLKKLLRTKDTLARIGGDEFVVILPKLKDIQEAVSIAEQIIESLQAPFLLHHKDIYISASIGISVYPNDGDDGEMLLRRADRAMQKAKESGRNRFELYTAKLDYQSEVVTLENYLRKAIERNELFVCYQPIVNIKTKKIEALEALMRWKQPNIGFVSPAQFIPLAEETGLIVPMTKWLFEQACVHIKAIHQFAPHVKIGINISAVHFQQDDFVQQLSTIVKKHDVHPRFFKLELTESTIMPNAEESVQKLVQLKQCGFKLAIDDFGTGFSSLSYLHRFPIDILKIDQSFIRRLSLYSDDATIVSTIIMMAHHLHLSVVAEGVETEQQYEFLNKQQCDMAQGYYIAKPMPIDEVQQFVQEWDEYINER</sequence>
<dbReference type="PROSITE" id="PS50113">
    <property type="entry name" value="PAC"/>
    <property type="match status" value="1"/>
</dbReference>
<evidence type="ECO:0000313" key="5">
    <source>
        <dbReference type="EMBL" id="ACJ33723.1"/>
    </source>
</evidence>
<dbReference type="CDD" id="cd00130">
    <property type="entry name" value="PAS"/>
    <property type="match status" value="1"/>
</dbReference>
<dbReference type="Pfam" id="PF00563">
    <property type="entry name" value="EAL"/>
    <property type="match status" value="1"/>
</dbReference>
<gene>
    <name evidence="5" type="ordered locus">Aflv_1355</name>
</gene>
<feature type="domain" description="EAL" evidence="3">
    <location>
        <begin position="335"/>
        <end position="588"/>
    </location>
</feature>
<dbReference type="NCBIfam" id="TIGR00254">
    <property type="entry name" value="GGDEF"/>
    <property type="match status" value="1"/>
</dbReference>
<dbReference type="InterPro" id="IPR035965">
    <property type="entry name" value="PAS-like_dom_sf"/>
</dbReference>
<dbReference type="HOGENOM" id="CLU_000445_70_20_9"/>
<dbReference type="InterPro" id="IPR000014">
    <property type="entry name" value="PAS"/>
</dbReference>
<dbReference type="PANTHER" id="PTHR44757:SF2">
    <property type="entry name" value="BIOFILM ARCHITECTURE MAINTENANCE PROTEIN MBAA"/>
    <property type="match status" value="1"/>
</dbReference>
<evidence type="ECO:0000259" key="1">
    <source>
        <dbReference type="PROSITE" id="PS50112"/>
    </source>
</evidence>
<dbReference type="InterPro" id="IPR052155">
    <property type="entry name" value="Biofilm_reg_signaling"/>
</dbReference>
<dbReference type="InterPro" id="IPR029787">
    <property type="entry name" value="Nucleotide_cyclase"/>
</dbReference>
<dbReference type="Gene3D" id="3.30.450.20">
    <property type="entry name" value="PAS domain"/>
    <property type="match status" value="1"/>
</dbReference>
<dbReference type="InterPro" id="IPR000700">
    <property type="entry name" value="PAS-assoc_C"/>
</dbReference>
<dbReference type="InterPro" id="IPR035919">
    <property type="entry name" value="EAL_sf"/>
</dbReference>
<evidence type="ECO:0000259" key="2">
    <source>
        <dbReference type="PROSITE" id="PS50113"/>
    </source>
</evidence>
<dbReference type="PROSITE" id="PS50112">
    <property type="entry name" value="PAS"/>
    <property type="match status" value="1"/>
</dbReference>
<dbReference type="PROSITE" id="PS50887">
    <property type="entry name" value="GGDEF"/>
    <property type="match status" value="1"/>
</dbReference>